<accession>A0ACB9ZAD7</accession>
<gene>
    <name evidence="1" type="ORF">F4820DRAFT_124014</name>
</gene>
<dbReference type="Proteomes" id="UP001497700">
    <property type="component" value="Unassembled WGS sequence"/>
</dbReference>
<comment type="caution">
    <text evidence="1">The sequence shown here is derived from an EMBL/GenBank/DDBJ whole genome shotgun (WGS) entry which is preliminary data.</text>
</comment>
<dbReference type="EMBL" id="MU393438">
    <property type="protein sequence ID" value="KAI4868399.1"/>
    <property type="molecule type" value="Genomic_DNA"/>
</dbReference>
<reference evidence="1 2" key="1">
    <citation type="journal article" date="2022" name="New Phytol.">
        <title>Ecological generalism drives hyperdiversity of secondary metabolite gene clusters in xylarialean endophytes.</title>
        <authorList>
            <person name="Franco M.E.E."/>
            <person name="Wisecaver J.H."/>
            <person name="Arnold A.E."/>
            <person name="Ju Y.M."/>
            <person name="Slot J.C."/>
            <person name="Ahrendt S."/>
            <person name="Moore L.P."/>
            <person name="Eastman K.E."/>
            <person name="Scott K."/>
            <person name="Konkel Z."/>
            <person name="Mondo S.J."/>
            <person name="Kuo A."/>
            <person name="Hayes R.D."/>
            <person name="Haridas S."/>
            <person name="Andreopoulos B."/>
            <person name="Riley R."/>
            <person name="LaButti K."/>
            <person name="Pangilinan J."/>
            <person name="Lipzen A."/>
            <person name="Amirebrahimi M."/>
            <person name="Yan J."/>
            <person name="Adam C."/>
            <person name="Keymanesh K."/>
            <person name="Ng V."/>
            <person name="Louie K."/>
            <person name="Northen T."/>
            <person name="Drula E."/>
            <person name="Henrissat B."/>
            <person name="Hsieh H.M."/>
            <person name="Youens-Clark K."/>
            <person name="Lutzoni F."/>
            <person name="Miadlikowska J."/>
            <person name="Eastwood D.C."/>
            <person name="Hamelin R.C."/>
            <person name="Grigoriev I.V."/>
            <person name="U'Ren J.M."/>
        </authorList>
    </citation>
    <scope>NUCLEOTIDE SEQUENCE [LARGE SCALE GENOMIC DNA]</scope>
    <source>
        <strain evidence="1 2">CBS 119005</strain>
    </source>
</reference>
<evidence type="ECO:0000313" key="2">
    <source>
        <dbReference type="Proteomes" id="UP001497700"/>
    </source>
</evidence>
<name>A0ACB9ZAD7_9PEZI</name>
<keyword evidence="2" id="KW-1185">Reference proteome</keyword>
<organism evidence="1 2">
    <name type="scientific">Hypoxylon rubiginosum</name>
    <dbReference type="NCBI Taxonomy" id="110542"/>
    <lineage>
        <taxon>Eukaryota</taxon>
        <taxon>Fungi</taxon>
        <taxon>Dikarya</taxon>
        <taxon>Ascomycota</taxon>
        <taxon>Pezizomycotina</taxon>
        <taxon>Sordariomycetes</taxon>
        <taxon>Xylariomycetidae</taxon>
        <taxon>Xylariales</taxon>
        <taxon>Hypoxylaceae</taxon>
        <taxon>Hypoxylon</taxon>
    </lineage>
</organism>
<sequence>MPIDLRNQPVPERSKTMSLNHMQVPIPRLRQQTGGIALLLILAIVVVLSAVELKEQVYLMSWMKDHDMGYSGGFSVRFDSESLKISWLPTLLYRSPHHQLAVAASMVNIVTSVLVMGLFFISCRIQKNFSQHWILVSIFIPTFALVTTALLYNFIEHGTTARLDTYKLYQYASPTGYAPYGAHWLDFESWSCGLVSTSLVDQGDLWKSNCERSQLGRWLLLPTWFAVSSAILVSWFAFRGLPTWRGDNEEEYVVEGGEGRVRLA</sequence>
<protein>
    <submittedName>
        <fullName evidence="1">Uncharacterized protein</fullName>
    </submittedName>
</protein>
<proteinExistence type="predicted"/>
<evidence type="ECO:0000313" key="1">
    <source>
        <dbReference type="EMBL" id="KAI4868399.1"/>
    </source>
</evidence>